<evidence type="ECO:0000313" key="9">
    <source>
        <dbReference type="EMBL" id="KAK3084642.1"/>
    </source>
</evidence>
<keyword evidence="5" id="KW-0963">Cytoplasm</keyword>
<organism evidence="9 10">
    <name type="scientific">Pinctada imbricata</name>
    <name type="common">Atlantic pearl-oyster</name>
    <name type="synonym">Pinctada martensii</name>
    <dbReference type="NCBI Taxonomy" id="66713"/>
    <lineage>
        <taxon>Eukaryota</taxon>
        <taxon>Metazoa</taxon>
        <taxon>Spiralia</taxon>
        <taxon>Lophotrochozoa</taxon>
        <taxon>Mollusca</taxon>
        <taxon>Bivalvia</taxon>
        <taxon>Autobranchia</taxon>
        <taxon>Pteriomorphia</taxon>
        <taxon>Pterioida</taxon>
        <taxon>Pterioidea</taxon>
        <taxon>Pteriidae</taxon>
        <taxon>Pinctada</taxon>
    </lineage>
</organism>
<dbReference type="InterPro" id="IPR004134">
    <property type="entry name" value="Peptidase_C1B"/>
</dbReference>
<dbReference type="InterPro" id="IPR000169">
    <property type="entry name" value="Pept_cys_AS"/>
</dbReference>
<evidence type="ECO:0000256" key="1">
    <source>
        <dbReference type="ARBA" id="ARBA00000423"/>
    </source>
</evidence>
<dbReference type="GO" id="GO:0009636">
    <property type="term" value="P:response to toxic substance"/>
    <property type="evidence" value="ECO:0007669"/>
    <property type="project" value="TreeGrafter"/>
</dbReference>
<proteinExistence type="predicted"/>
<name>A0AA88XWW7_PINIB</name>
<evidence type="ECO:0000256" key="2">
    <source>
        <dbReference type="ARBA" id="ARBA00004496"/>
    </source>
</evidence>
<keyword evidence="10" id="KW-1185">Reference proteome</keyword>
<evidence type="ECO:0000256" key="8">
    <source>
        <dbReference type="ARBA" id="ARBA00022807"/>
    </source>
</evidence>
<evidence type="ECO:0000313" key="10">
    <source>
        <dbReference type="Proteomes" id="UP001186944"/>
    </source>
</evidence>
<dbReference type="GO" id="GO:0006508">
    <property type="term" value="P:proteolysis"/>
    <property type="evidence" value="ECO:0007669"/>
    <property type="project" value="UniProtKB-KW"/>
</dbReference>
<accession>A0AA88XWW7</accession>
<reference evidence="9" key="1">
    <citation type="submission" date="2019-08" db="EMBL/GenBank/DDBJ databases">
        <title>The improved chromosome-level genome for the pearl oyster Pinctada fucata martensii using PacBio sequencing and Hi-C.</title>
        <authorList>
            <person name="Zheng Z."/>
        </authorList>
    </citation>
    <scope>NUCLEOTIDE SEQUENCE</scope>
    <source>
        <strain evidence="9">ZZ-2019</strain>
        <tissue evidence="9">Adductor muscle</tissue>
    </source>
</reference>
<dbReference type="EC" id="3.4.22.40" evidence="3"/>
<keyword evidence="7" id="KW-0378">Hydrolase</keyword>
<dbReference type="GO" id="GO:0004197">
    <property type="term" value="F:cysteine-type endopeptidase activity"/>
    <property type="evidence" value="ECO:0007669"/>
    <property type="project" value="UniProtKB-EC"/>
</dbReference>
<dbReference type="InterPro" id="IPR038765">
    <property type="entry name" value="Papain-like_cys_pep_sf"/>
</dbReference>
<dbReference type="PROSITE" id="PS00639">
    <property type="entry name" value="THIOL_PROTEASE_HIS"/>
    <property type="match status" value="1"/>
</dbReference>
<evidence type="ECO:0000256" key="4">
    <source>
        <dbReference type="ARBA" id="ARBA00022227"/>
    </source>
</evidence>
<dbReference type="PANTHER" id="PTHR10363:SF2">
    <property type="entry name" value="BLEOMYCIN HYDROLASE"/>
    <property type="match status" value="1"/>
</dbReference>
<comment type="caution">
    <text evidence="9">The sequence shown here is derived from an EMBL/GenBank/DDBJ whole genome shotgun (WGS) entry which is preliminary data.</text>
</comment>
<dbReference type="GO" id="GO:0005737">
    <property type="term" value="C:cytoplasm"/>
    <property type="evidence" value="ECO:0007669"/>
    <property type="project" value="UniProtKB-SubCell"/>
</dbReference>
<evidence type="ECO:0000256" key="3">
    <source>
        <dbReference type="ARBA" id="ARBA00012465"/>
    </source>
</evidence>
<gene>
    <name evidence="9" type="ORF">FSP39_016734</name>
</gene>
<dbReference type="EMBL" id="VSWD01000013">
    <property type="protein sequence ID" value="KAK3084642.1"/>
    <property type="molecule type" value="Genomic_DNA"/>
</dbReference>
<evidence type="ECO:0000256" key="7">
    <source>
        <dbReference type="ARBA" id="ARBA00022801"/>
    </source>
</evidence>
<comment type="catalytic activity">
    <reaction evidence="1">
        <text>Inactivates bleomycin B2 (a cytotoxic glycometallopeptide) by hydrolysis of a carboxyamide bond of beta-aminoalanine, but also shows general aminopeptidase activity. The specificity varies somewhat with source, but amino acid arylamides of Met, Leu and Ala are preferred.</text>
        <dbReference type="EC" id="3.4.22.40"/>
    </reaction>
</comment>
<dbReference type="InterPro" id="IPR025660">
    <property type="entry name" value="Pept_his_AS"/>
</dbReference>
<dbReference type="PROSITE" id="PS00139">
    <property type="entry name" value="THIOL_PROTEASE_CYS"/>
    <property type="match status" value="1"/>
</dbReference>
<dbReference type="AlphaFoldDB" id="A0AA88XWW7"/>
<keyword evidence="8" id="KW-0788">Thiol protease</keyword>
<dbReference type="Proteomes" id="UP001186944">
    <property type="component" value="Unassembled WGS sequence"/>
</dbReference>
<dbReference type="FunFam" id="3.90.70.10:FF:000021">
    <property type="entry name" value="Bleomycin hydrolase"/>
    <property type="match status" value="1"/>
</dbReference>
<evidence type="ECO:0000256" key="6">
    <source>
        <dbReference type="ARBA" id="ARBA00022670"/>
    </source>
</evidence>
<dbReference type="Gene3D" id="3.90.70.10">
    <property type="entry name" value="Cysteine proteinases"/>
    <property type="match status" value="1"/>
</dbReference>
<dbReference type="Pfam" id="PF03051">
    <property type="entry name" value="Peptidase_C1_2"/>
    <property type="match status" value="1"/>
</dbReference>
<dbReference type="GO" id="GO:0070005">
    <property type="term" value="F:cysteine-type aminopeptidase activity"/>
    <property type="evidence" value="ECO:0007669"/>
    <property type="project" value="InterPro"/>
</dbReference>
<dbReference type="CDD" id="cd00585">
    <property type="entry name" value="Peptidase_C1B"/>
    <property type="match status" value="1"/>
</dbReference>
<protein>
    <recommendedName>
        <fullName evidence="4">Bleomycin hydrolase</fullName>
        <ecNumber evidence="3">3.4.22.40</ecNumber>
    </recommendedName>
</protein>
<evidence type="ECO:0000256" key="5">
    <source>
        <dbReference type="ARBA" id="ARBA00022490"/>
    </source>
</evidence>
<sequence>MLISSRRNIVLRVNNSKRQSLRRHTFTVENPRRLFIFRPISNLNNGQPNQWYFLLRLKEYYQIDIFLEDAIVIFQRKPGKHGALELVNRTVKLEDSDHGIPFALLGKYEENFSQEDKNKLAQNVCIKQDLSDVLKRPDVMRKRPHVFNCKVPGEGKPMTNQKASGRCWIFACLNVMRQSFMKAFKVDDFEFSQNHLFFWDKMERANYNLDSYIQCARQGETAGSRLVHHLLINPAEDGGQWDMLINVIEKHGVMPKSCFTEAQSAESSRRMCGLINNKMREFCQKLQKLVTDKATDQDIQKAKEGMLEQIYKILSICLGTPPREFTWEYYNNEKVYNKIGPIKPKDFYDKHVKPLYNVADKVCIVNDPRPQNPYGALYTVDYLGNMSGGKPVLYVNQPIDVLKQLTIESIKAGEAVWFGCDVGKCFSLKPSGILDLQVLDFNLVFGLSVLELSKSDRLMYGESLMTHAMVLTGVNVEDDKSTKWRVENSWGDSDGDKGYLVMSDDWFSEFVYEVVIDKKFIPDNVLNVLQQKPKVLPAWDPMGALAKL</sequence>
<dbReference type="SUPFAM" id="SSF54001">
    <property type="entry name" value="Cysteine proteinases"/>
    <property type="match status" value="1"/>
</dbReference>
<comment type="subcellular location">
    <subcellularLocation>
        <location evidence="2">Cytoplasm</location>
    </subcellularLocation>
</comment>
<dbReference type="GO" id="GO:0043418">
    <property type="term" value="P:homocysteine catabolic process"/>
    <property type="evidence" value="ECO:0007669"/>
    <property type="project" value="TreeGrafter"/>
</dbReference>
<keyword evidence="6" id="KW-0645">Protease</keyword>
<dbReference type="PANTHER" id="PTHR10363">
    <property type="entry name" value="BLEOMYCIN HYDROLASE"/>
    <property type="match status" value="1"/>
</dbReference>